<organism evidence="2 3">
    <name type="scientific">Nonomuraea roseoviolacea subsp. carminata</name>
    <dbReference type="NCBI Taxonomy" id="160689"/>
    <lineage>
        <taxon>Bacteria</taxon>
        <taxon>Bacillati</taxon>
        <taxon>Actinomycetota</taxon>
        <taxon>Actinomycetes</taxon>
        <taxon>Streptosporangiales</taxon>
        <taxon>Streptosporangiaceae</taxon>
        <taxon>Nonomuraea</taxon>
    </lineage>
</organism>
<feature type="region of interest" description="Disordered" evidence="1">
    <location>
        <begin position="1"/>
        <end position="53"/>
    </location>
</feature>
<reference evidence="2 3" key="1">
    <citation type="submission" date="2022-06" db="EMBL/GenBank/DDBJ databases">
        <title>Sequencing the genomes of 1000 actinobacteria strains.</title>
        <authorList>
            <person name="Klenk H.-P."/>
        </authorList>
    </citation>
    <scope>NUCLEOTIDE SEQUENCE [LARGE SCALE GENOMIC DNA]</scope>
    <source>
        <strain evidence="2 3">DSM 44170</strain>
    </source>
</reference>
<comment type="caution">
    <text evidence="2">The sequence shown here is derived from an EMBL/GenBank/DDBJ whole genome shotgun (WGS) entry which is preliminary data.</text>
</comment>
<protein>
    <recommendedName>
        <fullName evidence="4">Transposase</fullName>
    </recommendedName>
</protein>
<feature type="region of interest" description="Disordered" evidence="1">
    <location>
        <begin position="193"/>
        <end position="230"/>
    </location>
</feature>
<evidence type="ECO:0000256" key="1">
    <source>
        <dbReference type="SAM" id="MobiDB-lite"/>
    </source>
</evidence>
<feature type="region of interest" description="Disordered" evidence="1">
    <location>
        <begin position="139"/>
        <end position="180"/>
    </location>
</feature>
<name>A0ABT1K8U6_9ACTN</name>
<dbReference type="Proteomes" id="UP001320766">
    <property type="component" value="Unassembled WGS sequence"/>
</dbReference>
<dbReference type="EMBL" id="JAMZEC010000001">
    <property type="protein sequence ID" value="MCP2350433.1"/>
    <property type="molecule type" value="Genomic_DNA"/>
</dbReference>
<proteinExistence type="predicted"/>
<sequence>MVLDGELSAALEEAVEQERATPKGQNAVDGNPGDEQSRDNDDGDDERNERRRLRRRYRFRLKAAKLGRSRGGLTSKVHLAADGRCRPLSFVLTAGQAGDSPQFRPVLERIKIRLPIGRARWPRTRRTPAAATAPTCVDAGSRRLSGEGRPGGQPQEARICRRPAGHPCSRSLQAAQHGRTLHQPDQTMAWAGFPVRQDTRQLSGRPVPRRGRPMDPKPPASLEIRTPYML</sequence>
<keyword evidence="3" id="KW-1185">Reference proteome</keyword>
<evidence type="ECO:0000313" key="3">
    <source>
        <dbReference type="Proteomes" id="UP001320766"/>
    </source>
</evidence>
<gene>
    <name evidence="2" type="ORF">HD595_006555</name>
</gene>
<evidence type="ECO:0008006" key="4">
    <source>
        <dbReference type="Google" id="ProtNLM"/>
    </source>
</evidence>
<accession>A0ABT1K8U6</accession>
<evidence type="ECO:0000313" key="2">
    <source>
        <dbReference type="EMBL" id="MCP2350433.1"/>
    </source>
</evidence>